<dbReference type="GO" id="GO:0016407">
    <property type="term" value="F:acetyltransferase activity"/>
    <property type="evidence" value="ECO:0007669"/>
    <property type="project" value="InterPro"/>
</dbReference>
<dbReference type="PROSITE" id="PS00463">
    <property type="entry name" value="ZN2_CY6_FUNGAL_1"/>
    <property type="match status" value="1"/>
</dbReference>
<evidence type="ECO:0000256" key="3">
    <source>
        <dbReference type="ARBA" id="ARBA00023242"/>
    </source>
</evidence>
<sequence length="557" mass="61661">MTDGVTPPFHPGLPARNRQVSLGKPSPVFNVLHPLIIFSEQSPPIWDDHSRPPSEPPLEIIEEWAGSLRHYLKNEDESQAQKHTQAHAERQVGSPLHEPRTAPSQDPNASRVLSQTVRGPPSFSADGLSPRQHKRPSPPPSGDVQRRKRKFGGRSKTGCLTCRARKKKCDERKPICAECEFKETLCEWNERKPLSTIERSPPTARDSIFKAPCLLPKTWRGSGLDRMMQSDHQSDHHQSQTLFPVNQPLARYPQNTRANCSSISLAAPARNMPTLLPANTPALPVFAHWNPLFLPSIQELSKILPNGQQARKTEKEKMLLGEPFSNHDQALMQDRQQCQRALEEYNSGAGSSPHLSFEGRHHLFCSIVEPTARKWHSHSHEPDTGPRGHIGQGTVVESPFTCDYGYNVFLGDDVVIQSGCHMQDPCEISIGDRTIVGPNVKFYGITPSNDPSVRNGGQGPVRGGAIQIGEDCFIGGDVVILPYRKIGNGATIGAGSVVTTDVKNNTVVAGNPARVIRRIEPSPHVDRHHPDIQEQNDAMLREMRNNPKAIGRVCHSL</sequence>
<proteinExistence type="inferred from homology"/>
<dbReference type="InterPro" id="IPR001451">
    <property type="entry name" value="Hexapep"/>
</dbReference>
<evidence type="ECO:0000313" key="6">
    <source>
        <dbReference type="EMBL" id="RMY48955.1"/>
    </source>
</evidence>
<name>A0A3M7CAA5_HORWE</name>
<dbReference type="SUPFAM" id="SSF51161">
    <property type="entry name" value="Trimeric LpxA-like enzymes"/>
    <property type="match status" value="1"/>
</dbReference>
<dbReference type="Pfam" id="PF00132">
    <property type="entry name" value="Hexapep"/>
    <property type="match status" value="1"/>
</dbReference>
<dbReference type="GO" id="GO:0008374">
    <property type="term" value="F:O-acyltransferase activity"/>
    <property type="evidence" value="ECO:0007669"/>
    <property type="project" value="TreeGrafter"/>
</dbReference>
<dbReference type="GO" id="GO:0008270">
    <property type="term" value="F:zinc ion binding"/>
    <property type="evidence" value="ECO:0007669"/>
    <property type="project" value="InterPro"/>
</dbReference>
<dbReference type="Proteomes" id="UP000270230">
    <property type="component" value="Unassembled WGS sequence"/>
</dbReference>
<dbReference type="InterPro" id="IPR001138">
    <property type="entry name" value="Zn2Cys6_DnaBD"/>
</dbReference>
<dbReference type="Gene3D" id="4.10.240.10">
    <property type="entry name" value="Zn(2)-C6 fungal-type DNA-binding domain"/>
    <property type="match status" value="1"/>
</dbReference>
<dbReference type="InterPro" id="IPR036864">
    <property type="entry name" value="Zn2-C6_fun-type_DNA-bd_sf"/>
</dbReference>
<feature type="domain" description="Zn(2)-C6 fungal-type" evidence="5">
    <location>
        <begin position="158"/>
        <end position="188"/>
    </location>
</feature>
<gene>
    <name evidence="6" type="ORF">D0865_07782</name>
</gene>
<evidence type="ECO:0000256" key="4">
    <source>
        <dbReference type="SAM" id="MobiDB-lite"/>
    </source>
</evidence>
<dbReference type="VEuPathDB" id="FungiDB:BTJ68_00517"/>
<dbReference type="GO" id="GO:0000981">
    <property type="term" value="F:DNA-binding transcription factor activity, RNA polymerase II-specific"/>
    <property type="evidence" value="ECO:0007669"/>
    <property type="project" value="InterPro"/>
</dbReference>
<dbReference type="Pfam" id="PF12464">
    <property type="entry name" value="Mac"/>
    <property type="match status" value="1"/>
</dbReference>
<dbReference type="OrthoDB" id="25818at2759"/>
<dbReference type="SUPFAM" id="SSF57701">
    <property type="entry name" value="Zn2/Cys6 DNA-binding domain"/>
    <property type="match status" value="1"/>
</dbReference>
<dbReference type="PANTHER" id="PTHR23416">
    <property type="entry name" value="SIALIC ACID SYNTHASE-RELATED"/>
    <property type="match status" value="1"/>
</dbReference>
<dbReference type="Gene3D" id="2.160.10.10">
    <property type="entry name" value="Hexapeptide repeat proteins"/>
    <property type="match status" value="1"/>
</dbReference>
<organism evidence="6 7">
    <name type="scientific">Hortaea werneckii</name>
    <name type="common">Black yeast</name>
    <name type="synonym">Cladosporium werneckii</name>
    <dbReference type="NCBI Taxonomy" id="91943"/>
    <lineage>
        <taxon>Eukaryota</taxon>
        <taxon>Fungi</taxon>
        <taxon>Dikarya</taxon>
        <taxon>Ascomycota</taxon>
        <taxon>Pezizomycotina</taxon>
        <taxon>Dothideomycetes</taxon>
        <taxon>Dothideomycetidae</taxon>
        <taxon>Mycosphaerellales</taxon>
        <taxon>Teratosphaeriaceae</taxon>
        <taxon>Hortaea</taxon>
    </lineage>
</organism>
<accession>A0A3M7CAA5</accession>
<dbReference type="PROSITE" id="PS50048">
    <property type="entry name" value="ZN2_CY6_FUNGAL_2"/>
    <property type="match status" value="1"/>
</dbReference>
<evidence type="ECO:0000259" key="5">
    <source>
        <dbReference type="PROSITE" id="PS50048"/>
    </source>
</evidence>
<evidence type="ECO:0000256" key="2">
    <source>
        <dbReference type="ARBA" id="ARBA00022679"/>
    </source>
</evidence>
<protein>
    <recommendedName>
        <fullName evidence="5">Zn(2)-C6 fungal-type domain-containing protein</fullName>
    </recommendedName>
</protein>
<keyword evidence="2" id="KW-0808">Transferase</keyword>
<dbReference type="SMART" id="SM01266">
    <property type="entry name" value="Mac"/>
    <property type="match status" value="1"/>
</dbReference>
<comment type="similarity">
    <text evidence="1">Belongs to the transferase hexapeptide repeat family.</text>
</comment>
<dbReference type="InterPro" id="IPR024688">
    <property type="entry name" value="Mac_dom"/>
</dbReference>
<dbReference type="InterPro" id="IPR051159">
    <property type="entry name" value="Hexapeptide_acetyltransf"/>
</dbReference>
<dbReference type="CDD" id="cd03357">
    <property type="entry name" value="LbH_MAT_GAT"/>
    <property type="match status" value="1"/>
</dbReference>
<reference evidence="6 7" key="1">
    <citation type="journal article" date="2018" name="BMC Genomics">
        <title>Genomic evidence for intraspecific hybridization in a clonal and extremely halotolerant yeast.</title>
        <authorList>
            <person name="Gostincar C."/>
            <person name="Stajich J.E."/>
            <person name="Zupancic J."/>
            <person name="Zalar P."/>
            <person name="Gunde-Cimerman N."/>
        </authorList>
    </citation>
    <scope>NUCLEOTIDE SEQUENCE [LARGE SCALE GENOMIC DNA]</scope>
    <source>
        <strain evidence="6 7">EXF-151</strain>
    </source>
</reference>
<evidence type="ECO:0000313" key="7">
    <source>
        <dbReference type="Proteomes" id="UP000270230"/>
    </source>
</evidence>
<dbReference type="CDD" id="cd00067">
    <property type="entry name" value="GAL4"/>
    <property type="match status" value="1"/>
</dbReference>
<dbReference type="AlphaFoldDB" id="A0A3M7CAA5"/>
<feature type="compositionally biased region" description="Basic and acidic residues" evidence="4">
    <location>
        <begin position="72"/>
        <end position="90"/>
    </location>
</feature>
<dbReference type="PANTHER" id="PTHR23416:SF76">
    <property type="entry name" value="ZN(II)2CYS6 TRANSCRIPTION FACTOR (EUROFUNG)"/>
    <property type="match status" value="1"/>
</dbReference>
<dbReference type="Pfam" id="PF00172">
    <property type="entry name" value="Zn_clus"/>
    <property type="match status" value="1"/>
</dbReference>
<feature type="region of interest" description="Disordered" evidence="4">
    <location>
        <begin position="71"/>
        <end position="156"/>
    </location>
</feature>
<dbReference type="EMBL" id="QWIN01000627">
    <property type="protein sequence ID" value="RMY48955.1"/>
    <property type="molecule type" value="Genomic_DNA"/>
</dbReference>
<dbReference type="SMART" id="SM00066">
    <property type="entry name" value="GAL4"/>
    <property type="match status" value="1"/>
</dbReference>
<feature type="compositionally biased region" description="Polar residues" evidence="4">
    <location>
        <begin position="102"/>
        <end position="117"/>
    </location>
</feature>
<evidence type="ECO:0000256" key="1">
    <source>
        <dbReference type="ARBA" id="ARBA00007274"/>
    </source>
</evidence>
<keyword evidence="3" id="KW-0539">Nucleus</keyword>
<dbReference type="InterPro" id="IPR011004">
    <property type="entry name" value="Trimer_LpxA-like_sf"/>
</dbReference>
<comment type="caution">
    <text evidence="6">The sequence shown here is derived from an EMBL/GenBank/DDBJ whole genome shotgun (WGS) entry which is preliminary data.</text>
</comment>